<dbReference type="RefSeq" id="WP_394821421.1">
    <property type="nucleotide sequence ID" value="NZ_CP089984.1"/>
</dbReference>
<accession>A0ABZ2LPH0</accession>
<dbReference type="SUPFAM" id="SSF53335">
    <property type="entry name" value="S-adenosyl-L-methionine-dependent methyltransferases"/>
    <property type="match status" value="1"/>
</dbReference>
<reference evidence="1 2" key="1">
    <citation type="submission" date="2021-12" db="EMBL/GenBank/DDBJ databases">
        <title>Discovery of the Pendulisporaceae a myxobacterial family with distinct sporulation behavior and unique specialized metabolism.</title>
        <authorList>
            <person name="Garcia R."/>
            <person name="Popoff A."/>
            <person name="Bader C.D."/>
            <person name="Loehr J."/>
            <person name="Walesch S."/>
            <person name="Walt C."/>
            <person name="Boldt J."/>
            <person name="Bunk B."/>
            <person name="Haeckl F.J.F.P.J."/>
            <person name="Gunesch A.P."/>
            <person name="Birkelbach J."/>
            <person name="Nuebel U."/>
            <person name="Pietschmann T."/>
            <person name="Bach T."/>
            <person name="Mueller R."/>
        </authorList>
    </citation>
    <scope>NUCLEOTIDE SEQUENCE [LARGE SCALE GENOMIC DNA]</scope>
    <source>
        <strain evidence="1 2">MSr11954</strain>
    </source>
</reference>
<organism evidence="1 2">
    <name type="scientific">Pendulispora albinea</name>
    <dbReference type="NCBI Taxonomy" id="2741071"/>
    <lineage>
        <taxon>Bacteria</taxon>
        <taxon>Pseudomonadati</taxon>
        <taxon>Myxococcota</taxon>
        <taxon>Myxococcia</taxon>
        <taxon>Myxococcales</taxon>
        <taxon>Sorangiineae</taxon>
        <taxon>Pendulisporaceae</taxon>
        <taxon>Pendulispora</taxon>
    </lineage>
</organism>
<dbReference type="Gene3D" id="3.40.50.150">
    <property type="entry name" value="Vaccinia Virus protein VP39"/>
    <property type="match status" value="1"/>
</dbReference>
<name>A0ABZ2LPH0_9BACT</name>
<sequence>MGATQAPNTGRILDYWLGGDHHFSADAEAATAFSALFDGFPEVFATLRRFIGRAARAAAEEGVAQFLVLGSGIPAQGNVHEAVPGARVLYTDIDPANIELGKAILRNTPDTDYTYCDAADLGSLDRRVAAMTLDLSERLAIVMVGVSVFLDDDTVRKTLADCYDLAPEGSVLVADFDGEALESHPEVLRILDEGGEPLHLRRPERIRALLGPWALSDDGIRPVDAWRATPAGAGPTFMYGCMARK</sequence>
<dbReference type="GO" id="GO:0032259">
    <property type="term" value="P:methylation"/>
    <property type="evidence" value="ECO:0007669"/>
    <property type="project" value="UniProtKB-KW"/>
</dbReference>
<dbReference type="Pfam" id="PF04672">
    <property type="entry name" value="Methyltransf_19"/>
    <property type="match status" value="1"/>
</dbReference>
<dbReference type="InterPro" id="IPR006764">
    <property type="entry name" value="SAM_dep_MeTrfase_SAV2177_type"/>
</dbReference>
<protein>
    <submittedName>
        <fullName evidence="1">SAM-dependent methyltransferase</fullName>
    </submittedName>
</protein>
<dbReference type="PIRSF" id="PIRSF017393">
    <property type="entry name" value="MTase_SAV2177"/>
    <property type="match status" value="1"/>
</dbReference>
<evidence type="ECO:0000313" key="2">
    <source>
        <dbReference type="Proteomes" id="UP001370348"/>
    </source>
</evidence>
<keyword evidence="1" id="KW-0489">Methyltransferase</keyword>
<dbReference type="Proteomes" id="UP001370348">
    <property type="component" value="Chromosome"/>
</dbReference>
<dbReference type="InterPro" id="IPR029063">
    <property type="entry name" value="SAM-dependent_MTases_sf"/>
</dbReference>
<keyword evidence="2" id="KW-1185">Reference proteome</keyword>
<dbReference type="GO" id="GO:0008168">
    <property type="term" value="F:methyltransferase activity"/>
    <property type="evidence" value="ECO:0007669"/>
    <property type="project" value="UniProtKB-KW"/>
</dbReference>
<dbReference type="EMBL" id="CP089984">
    <property type="protein sequence ID" value="WXB11803.1"/>
    <property type="molecule type" value="Genomic_DNA"/>
</dbReference>
<proteinExistence type="predicted"/>
<gene>
    <name evidence="1" type="ORF">LZC94_28580</name>
</gene>
<evidence type="ECO:0000313" key="1">
    <source>
        <dbReference type="EMBL" id="WXB11803.1"/>
    </source>
</evidence>
<keyword evidence="1" id="KW-0808">Transferase</keyword>